<reference evidence="1 2" key="1">
    <citation type="journal article" date="2018" name="BMC Genomics">
        <title>Comparative genome analyses reveal sequence features reflecting distinct modes of host-adaptation between dicot and monocot powdery mildew.</title>
        <authorList>
            <person name="Wu Y."/>
            <person name="Ma X."/>
            <person name="Pan Z."/>
            <person name="Kale S.D."/>
            <person name="Song Y."/>
            <person name="King H."/>
            <person name="Zhang Q."/>
            <person name="Presley C."/>
            <person name="Deng X."/>
            <person name="Wei C.I."/>
            <person name="Xiao S."/>
        </authorList>
    </citation>
    <scope>NUCLEOTIDE SEQUENCE [LARGE SCALE GENOMIC DNA]</scope>
    <source>
        <strain evidence="1">UMSG1</strain>
    </source>
</reference>
<dbReference type="AlphaFoldDB" id="A0A420ITL0"/>
<accession>A0A420ITL0</accession>
<dbReference type="Proteomes" id="UP000285326">
    <property type="component" value="Unassembled WGS sequence"/>
</dbReference>
<dbReference type="SUPFAM" id="SSF103196">
    <property type="entry name" value="Roadblock/LC7 domain"/>
    <property type="match status" value="1"/>
</dbReference>
<dbReference type="Gene3D" id="3.30.450.30">
    <property type="entry name" value="Dynein light chain 2a, cytoplasmic"/>
    <property type="match status" value="1"/>
</dbReference>
<protein>
    <recommendedName>
        <fullName evidence="3">Roadblock/LAMTOR2 domain-containing protein</fullName>
    </recommendedName>
</protein>
<dbReference type="PANTHER" id="PTHR10779">
    <property type="entry name" value="DYNEIN LIGHT CHAIN ROADBLOCK"/>
    <property type="match status" value="1"/>
</dbReference>
<name>A0A420ITL0_9PEZI</name>
<organism evidence="1 2">
    <name type="scientific">Golovinomyces cichoracearum</name>
    <dbReference type="NCBI Taxonomy" id="62708"/>
    <lineage>
        <taxon>Eukaryota</taxon>
        <taxon>Fungi</taxon>
        <taxon>Dikarya</taxon>
        <taxon>Ascomycota</taxon>
        <taxon>Pezizomycotina</taxon>
        <taxon>Leotiomycetes</taxon>
        <taxon>Erysiphales</taxon>
        <taxon>Erysiphaceae</taxon>
        <taxon>Golovinomyces</taxon>
    </lineage>
</organism>
<sequence length="131" mass="14399">MVALNSDPNNESAAVTEAMQRLSSKSTVIATLAIDRKTSSVLASSGQTDAFKTSKVTNTPAMGPPTETTLTSEASEFATMIWNYVTNTSKMVSEVDEEDDLKLLRIRTKRYELVIVPENNFIFVVAHEVRP</sequence>
<evidence type="ECO:0000313" key="2">
    <source>
        <dbReference type="Proteomes" id="UP000285326"/>
    </source>
</evidence>
<gene>
    <name evidence="1" type="ORF">GcM1_215008</name>
</gene>
<evidence type="ECO:0000313" key="1">
    <source>
        <dbReference type="EMBL" id="RKF77889.1"/>
    </source>
</evidence>
<dbReference type="EMBL" id="MCBS01021585">
    <property type="protein sequence ID" value="RKF77889.1"/>
    <property type="molecule type" value="Genomic_DNA"/>
</dbReference>
<evidence type="ECO:0008006" key="3">
    <source>
        <dbReference type="Google" id="ProtNLM"/>
    </source>
</evidence>
<proteinExistence type="predicted"/>
<comment type="caution">
    <text evidence="1">The sequence shown here is derived from an EMBL/GenBank/DDBJ whole genome shotgun (WGS) entry which is preliminary data.</text>
</comment>